<evidence type="ECO:0008006" key="4">
    <source>
        <dbReference type="Google" id="ProtNLM"/>
    </source>
</evidence>
<reference evidence="2" key="1">
    <citation type="submission" date="2015-04" db="UniProtKB">
        <authorList>
            <consortium name="EnsemblPlants"/>
        </authorList>
    </citation>
    <scope>IDENTIFICATION</scope>
</reference>
<evidence type="ECO:0000256" key="1">
    <source>
        <dbReference type="SAM" id="MobiDB-lite"/>
    </source>
</evidence>
<feature type="compositionally biased region" description="Basic and acidic residues" evidence="1">
    <location>
        <begin position="95"/>
        <end position="106"/>
    </location>
</feature>
<feature type="compositionally biased region" description="Basic and acidic residues" evidence="1">
    <location>
        <begin position="177"/>
        <end position="204"/>
    </location>
</feature>
<evidence type="ECO:0000313" key="2">
    <source>
        <dbReference type="EnsemblPlants" id="OMERI06G26210.1"/>
    </source>
</evidence>
<keyword evidence="3" id="KW-1185">Reference proteome</keyword>
<dbReference type="AlphaFoldDB" id="A0A0E0E5U1"/>
<proteinExistence type="predicted"/>
<dbReference type="Proteomes" id="UP000008021">
    <property type="component" value="Chromosome 6"/>
</dbReference>
<dbReference type="HOGENOM" id="CLU_1167467_0_0_1"/>
<feature type="region of interest" description="Disordered" evidence="1">
    <location>
        <begin position="145"/>
        <end position="238"/>
    </location>
</feature>
<dbReference type="EnsemblPlants" id="OMERI06G26210.1">
    <property type="protein sequence ID" value="OMERI06G26210.1"/>
    <property type="gene ID" value="OMERI06G26210"/>
</dbReference>
<evidence type="ECO:0000313" key="3">
    <source>
        <dbReference type="Proteomes" id="UP000008021"/>
    </source>
</evidence>
<sequence length="238" mass="25760">MAGYELEGGDSARERKWWQNGFNSGFGRRDSSVGPTWAPYVSLLFIFPLHLFSSLLSSPRLATGEQLGALAAAWQPKSERRQECRAGGSQLAGGAEERGRRGDRGGELAGVGLDEEAATVEHGAAHAIALLQAVPELPERVHVSERRRARAALPQREVAVRPPRPSASSLRRGHPAGTERTRLQQQEKRKQTKKGREIGRRGEAAPRPTRGGKPACPRAPPSVAAGEEEGGSFRWVSP</sequence>
<organism evidence="2">
    <name type="scientific">Oryza meridionalis</name>
    <dbReference type="NCBI Taxonomy" id="40149"/>
    <lineage>
        <taxon>Eukaryota</taxon>
        <taxon>Viridiplantae</taxon>
        <taxon>Streptophyta</taxon>
        <taxon>Embryophyta</taxon>
        <taxon>Tracheophyta</taxon>
        <taxon>Spermatophyta</taxon>
        <taxon>Magnoliopsida</taxon>
        <taxon>Liliopsida</taxon>
        <taxon>Poales</taxon>
        <taxon>Poaceae</taxon>
        <taxon>BOP clade</taxon>
        <taxon>Oryzoideae</taxon>
        <taxon>Oryzeae</taxon>
        <taxon>Oryzinae</taxon>
        <taxon>Oryza</taxon>
    </lineage>
</organism>
<dbReference type="Gramene" id="OMERI06G26210.1">
    <property type="protein sequence ID" value="OMERI06G26210.1"/>
    <property type="gene ID" value="OMERI06G26210"/>
</dbReference>
<name>A0A0E0E5U1_9ORYZ</name>
<feature type="region of interest" description="Disordered" evidence="1">
    <location>
        <begin position="78"/>
        <end position="108"/>
    </location>
</feature>
<accession>A0A0E0E5U1</accession>
<protein>
    <recommendedName>
        <fullName evidence="4">DUF834 domain-containing protein</fullName>
    </recommendedName>
</protein>
<reference evidence="2" key="2">
    <citation type="submission" date="2018-05" db="EMBL/GenBank/DDBJ databases">
        <title>OmerRS3 (Oryza meridionalis Reference Sequence Version 3).</title>
        <authorList>
            <person name="Zhang J."/>
            <person name="Kudrna D."/>
            <person name="Lee S."/>
            <person name="Talag J."/>
            <person name="Welchert J."/>
            <person name="Wing R.A."/>
        </authorList>
    </citation>
    <scope>NUCLEOTIDE SEQUENCE [LARGE SCALE GENOMIC DNA]</scope>
    <source>
        <strain evidence="2">cv. OR44</strain>
    </source>
</reference>